<dbReference type="OrthoDB" id="3725455at2"/>
<proteinExistence type="predicted"/>
<reference evidence="3 4" key="1">
    <citation type="submission" date="2016-11" db="EMBL/GenBank/DDBJ databases">
        <authorList>
            <person name="Jaros S."/>
            <person name="Januszkiewicz K."/>
            <person name="Wedrychowicz H."/>
        </authorList>
    </citation>
    <scope>NUCLEOTIDE SEQUENCE [LARGE SCALE GENOMIC DNA]</scope>
    <source>
        <strain evidence="3 4">GAS499</strain>
    </source>
</reference>
<organism evidence="3 4">
    <name type="scientific">Bradyrhizobium lablabi</name>
    <dbReference type="NCBI Taxonomy" id="722472"/>
    <lineage>
        <taxon>Bacteria</taxon>
        <taxon>Pseudomonadati</taxon>
        <taxon>Pseudomonadota</taxon>
        <taxon>Alphaproteobacteria</taxon>
        <taxon>Hyphomicrobiales</taxon>
        <taxon>Nitrobacteraceae</taxon>
        <taxon>Bradyrhizobium</taxon>
    </lineage>
</organism>
<feature type="transmembrane region" description="Helical" evidence="1">
    <location>
        <begin position="12"/>
        <end position="31"/>
    </location>
</feature>
<dbReference type="EMBL" id="LT670844">
    <property type="protein sequence ID" value="SHK52205.1"/>
    <property type="molecule type" value="Genomic_DNA"/>
</dbReference>
<evidence type="ECO:0000313" key="3">
    <source>
        <dbReference type="EMBL" id="SHK52205.1"/>
    </source>
</evidence>
<accession>A0A1M6T5G7</accession>
<gene>
    <name evidence="3" type="ORF">SAMN05444159_3473</name>
</gene>
<keyword evidence="1" id="KW-1133">Transmembrane helix</keyword>
<dbReference type="InterPro" id="IPR025902">
    <property type="entry name" value="LssY-like-C_dom"/>
</dbReference>
<sequence length="269" mass="29746">MNSIPGARIRRYFLIFAAVMACYVAVSYLILPATWSRVEHEPGLSKRVMRTSTAQGIPGDPINVGLIGTREDVVYAFHAAGWYPADPITLRTSLEIVDSVMLDRPYKDAPVSPLFFEGRREDLAFEKPHGVSADRRQHVRLWLVLESGTDAAPVWLGSATFDSGVTLSRDTGQVTHKIAPNIDEERDELIGDLNQAQTVLRIYQMNGIGPTLNGRNGEGDPYYTDGEIWLARLVPRGEKADKVASMQPSPALIQIKDAVFSWSSPGHSR</sequence>
<protein>
    <submittedName>
        <fullName evidence="3">LssY C-terminus</fullName>
    </submittedName>
</protein>
<name>A0A1M6T5G7_9BRAD</name>
<feature type="domain" description="LssY-like C-terminal" evidence="2">
    <location>
        <begin position="50"/>
        <end position="227"/>
    </location>
</feature>
<dbReference type="Pfam" id="PF14067">
    <property type="entry name" value="LssY_C"/>
    <property type="match status" value="1"/>
</dbReference>
<keyword evidence="1" id="KW-0812">Transmembrane</keyword>
<dbReference type="RefSeq" id="WP_079539711.1">
    <property type="nucleotide sequence ID" value="NZ_LT670844.1"/>
</dbReference>
<dbReference type="Proteomes" id="UP000189935">
    <property type="component" value="Chromosome I"/>
</dbReference>
<evidence type="ECO:0000259" key="2">
    <source>
        <dbReference type="Pfam" id="PF14067"/>
    </source>
</evidence>
<evidence type="ECO:0000256" key="1">
    <source>
        <dbReference type="SAM" id="Phobius"/>
    </source>
</evidence>
<keyword evidence="1" id="KW-0472">Membrane</keyword>
<dbReference type="AlphaFoldDB" id="A0A1M6T5G7"/>
<evidence type="ECO:0000313" key="4">
    <source>
        <dbReference type="Proteomes" id="UP000189935"/>
    </source>
</evidence>